<sequence length="303" mass="32598">MRSTGTTAAPRRRRGTDRTTQALVLSLPASLVVGLLFVVPLGLLVWMSMTDWPLLGEPSFVGFAQYGAILDDPLFLDAVWFTARYTVITTVLLTAVALGLALLVQQTRLGTGLLRTAFFLPASMGLAVAALLWFALYSDEVGPLSDVLMALGLVAEPVNWLGTPDGALWSTVLMVLWRFAGFYMIILLTGLQSIPTQVYEAARIDGAGWWRTFTGVTLPLLRPTLALVLVLSVTGSLLAFEQFYVLTGGGPDNSTVTVVSTIFRQAFTLFDLSRAAAMSVVVLIALVLANIVQLSLIRKGADS</sequence>
<keyword evidence="6 7" id="KW-0472">Membrane</keyword>
<evidence type="ECO:0000256" key="7">
    <source>
        <dbReference type="RuleBase" id="RU363032"/>
    </source>
</evidence>
<dbReference type="EMBL" id="CP022521">
    <property type="protein sequence ID" value="ASO20794.1"/>
    <property type="molecule type" value="Genomic_DNA"/>
</dbReference>
<dbReference type="GO" id="GO:0055085">
    <property type="term" value="P:transmembrane transport"/>
    <property type="evidence" value="ECO:0007669"/>
    <property type="project" value="InterPro"/>
</dbReference>
<organism evidence="8 9">
    <name type="scientific">Actinoalloteichus hoggarensis</name>
    <dbReference type="NCBI Taxonomy" id="1470176"/>
    <lineage>
        <taxon>Bacteria</taxon>
        <taxon>Bacillati</taxon>
        <taxon>Actinomycetota</taxon>
        <taxon>Actinomycetes</taxon>
        <taxon>Pseudonocardiales</taxon>
        <taxon>Pseudonocardiaceae</taxon>
        <taxon>Actinoalloteichus</taxon>
    </lineage>
</organism>
<dbReference type="Gene3D" id="1.10.3720.10">
    <property type="entry name" value="MetI-like"/>
    <property type="match status" value="1"/>
</dbReference>
<evidence type="ECO:0000256" key="4">
    <source>
        <dbReference type="ARBA" id="ARBA00022692"/>
    </source>
</evidence>
<protein>
    <submittedName>
        <fullName evidence="8">L-arabinose transport system permease protein AraP</fullName>
    </submittedName>
</protein>
<dbReference type="CDD" id="cd06261">
    <property type="entry name" value="TM_PBP2"/>
    <property type="match status" value="1"/>
</dbReference>
<proteinExistence type="inferred from homology"/>
<feature type="transmembrane region" description="Helical" evidence="7">
    <location>
        <begin position="220"/>
        <end position="240"/>
    </location>
</feature>
<keyword evidence="3" id="KW-1003">Cell membrane</keyword>
<gene>
    <name evidence="8" type="primary">araP1</name>
    <name evidence="8" type="ORF">AHOG_15840</name>
</gene>
<dbReference type="AlphaFoldDB" id="A0A221W4U8"/>
<dbReference type="GO" id="GO:0005886">
    <property type="term" value="C:plasma membrane"/>
    <property type="evidence" value="ECO:0007669"/>
    <property type="project" value="UniProtKB-SubCell"/>
</dbReference>
<reference evidence="8 9" key="1">
    <citation type="submission" date="2017-07" db="EMBL/GenBank/DDBJ databases">
        <title>Complete genome sequence of Actinoalloteichus hoggarensis DSM 45943, type strain of Actinoalloteichus hoggarensis.</title>
        <authorList>
            <person name="Ruckert C."/>
            <person name="Nouioui I."/>
            <person name="Willmese J."/>
            <person name="van Wezel G."/>
            <person name="Klenk H.-P."/>
            <person name="Kalinowski J."/>
            <person name="Zotchev S.B."/>
        </authorList>
    </citation>
    <scope>NUCLEOTIDE SEQUENCE [LARGE SCALE GENOMIC DNA]</scope>
    <source>
        <strain evidence="8 9">DSM 45943</strain>
    </source>
</reference>
<evidence type="ECO:0000256" key="3">
    <source>
        <dbReference type="ARBA" id="ARBA00022475"/>
    </source>
</evidence>
<comment type="subcellular location">
    <subcellularLocation>
        <location evidence="1 7">Cell membrane</location>
        <topology evidence="1 7">Multi-pass membrane protein</topology>
    </subcellularLocation>
</comment>
<dbReference type="PANTHER" id="PTHR30193:SF41">
    <property type="entry name" value="DIACETYLCHITOBIOSE UPTAKE SYSTEM PERMEASE PROTEIN NGCF"/>
    <property type="match status" value="1"/>
</dbReference>
<keyword evidence="2 7" id="KW-0813">Transport</keyword>
<dbReference type="KEGG" id="ahg:AHOG_15840"/>
<evidence type="ECO:0000256" key="1">
    <source>
        <dbReference type="ARBA" id="ARBA00004651"/>
    </source>
</evidence>
<feature type="transmembrane region" description="Helical" evidence="7">
    <location>
        <begin position="275"/>
        <end position="297"/>
    </location>
</feature>
<dbReference type="InterPro" id="IPR000515">
    <property type="entry name" value="MetI-like"/>
</dbReference>
<evidence type="ECO:0000256" key="2">
    <source>
        <dbReference type="ARBA" id="ARBA00022448"/>
    </source>
</evidence>
<dbReference type="PROSITE" id="PS50928">
    <property type="entry name" value="ABC_TM1"/>
    <property type="match status" value="1"/>
</dbReference>
<keyword evidence="9" id="KW-1185">Reference proteome</keyword>
<feature type="transmembrane region" description="Helical" evidence="7">
    <location>
        <begin position="83"/>
        <end position="104"/>
    </location>
</feature>
<dbReference type="SUPFAM" id="SSF161098">
    <property type="entry name" value="MetI-like"/>
    <property type="match status" value="1"/>
</dbReference>
<evidence type="ECO:0000313" key="9">
    <source>
        <dbReference type="Proteomes" id="UP000204221"/>
    </source>
</evidence>
<name>A0A221W4U8_9PSEU</name>
<dbReference type="InterPro" id="IPR051393">
    <property type="entry name" value="ABC_transporter_permease"/>
</dbReference>
<accession>A0A221W4U8</accession>
<comment type="similarity">
    <text evidence="7">Belongs to the binding-protein-dependent transport system permease family.</text>
</comment>
<evidence type="ECO:0000256" key="5">
    <source>
        <dbReference type="ARBA" id="ARBA00022989"/>
    </source>
</evidence>
<dbReference type="Proteomes" id="UP000204221">
    <property type="component" value="Chromosome"/>
</dbReference>
<dbReference type="InterPro" id="IPR035906">
    <property type="entry name" value="MetI-like_sf"/>
</dbReference>
<feature type="transmembrane region" description="Helical" evidence="7">
    <location>
        <begin position="116"/>
        <end position="136"/>
    </location>
</feature>
<keyword evidence="5 7" id="KW-1133">Transmembrane helix</keyword>
<dbReference type="PANTHER" id="PTHR30193">
    <property type="entry name" value="ABC TRANSPORTER PERMEASE PROTEIN"/>
    <property type="match status" value="1"/>
</dbReference>
<keyword evidence="4 7" id="KW-0812">Transmembrane</keyword>
<feature type="transmembrane region" description="Helical" evidence="7">
    <location>
        <begin position="167"/>
        <end position="188"/>
    </location>
</feature>
<dbReference type="Pfam" id="PF00528">
    <property type="entry name" value="BPD_transp_1"/>
    <property type="match status" value="1"/>
</dbReference>
<feature type="transmembrane region" description="Helical" evidence="7">
    <location>
        <begin position="21"/>
        <end position="47"/>
    </location>
</feature>
<dbReference type="RefSeq" id="WP_211290411.1">
    <property type="nucleotide sequence ID" value="NZ_CP022521.1"/>
</dbReference>
<evidence type="ECO:0000313" key="8">
    <source>
        <dbReference type="EMBL" id="ASO20794.1"/>
    </source>
</evidence>
<evidence type="ECO:0000256" key="6">
    <source>
        <dbReference type="ARBA" id="ARBA00023136"/>
    </source>
</evidence>